<comment type="caution">
    <text evidence="1">The sequence shown here is derived from an EMBL/GenBank/DDBJ whole genome shotgun (WGS) entry which is preliminary data.</text>
</comment>
<dbReference type="AlphaFoldDB" id="A0A0V8JS96"/>
<evidence type="ECO:0000313" key="2">
    <source>
        <dbReference type="Proteomes" id="UP000053681"/>
    </source>
</evidence>
<proteinExistence type="predicted"/>
<name>A0A0V8JS96_9BACI</name>
<dbReference type="InterPro" id="IPR008767">
    <property type="entry name" value="Phage_SPP1_head-tail_adaptor"/>
</dbReference>
<dbReference type="RefSeq" id="WP_062686164.1">
    <property type="nucleotide sequence ID" value="NZ_KQ758627.1"/>
</dbReference>
<sequence length="102" mass="12043">MLYRDVLFLITPGEEQQNEDGYPIPGSDQPEKKQVFVNKKDVKSSEFYFAAQAGEKLEQMFELFSFDYNGQPQVEYQGKMYDVYRTYDKGEKIELVCKRYVP</sequence>
<keyword evidence="2" id="KW-1185">Reference proteome</keyword>
<dbReference type="NCBIfam" id="TIGR01563">
    <property type="entry name" value="gp16_SPP1"/>
    <property type="match status" value="1"/>
</dbReference>
<accession>A0A0V8JS96</accession>
<organism evidence="1 2">
    <name type="scientific">Priestia veravalensis</name>
    <dbReference type="NCBI Taxonomy" id="1414648"/>
    <lineage>
        <taxon>Bacteria</taxon>
        <taxon>Bacillati</taxon>
        <taxon>Bacillota</taxon>
        <taxon>Bacilli</taxon>
        <taxon>Bacillales</taxon>
        <taxon>Bacillaceae</taxon>
        <taxon>Priestia</taxon>
    </lineage>
</organism>
<dbReference type="Proteomes" id="UP000053681">
    <property type="component" value="Unassembled WGS sequence"/>
</dbReference>
<protein>
    <recommendedName>
        <fullName evidence="3">Phage head-tail adapter protein</fullName>
    </recommendedName>
</protein>
<dbReference type="EMBL" id="LNQP01000001">
    <property type="protein sequence ID" value="KSU89814.1"/>
    <property type="molecule type" value="Genomic_DNA"/>
</dbReference>
<evidence type="ECO:0000313" key="1">
    <source>
        <dbReference type="EMBL" id="KSU89814.1"/>
    </source>
</evidence>
<evidence type="ECO:0008006" key="3">
    <source>
        <dbReference type="Google" id="ProtNLM"/>
    </source>
</evidence>
<gene>
    <name evidence="1" type="ORF">AS180_00140</name>
</gene>
<reference evidence="1 2" key="1">
    <citation type="submission" date="2015-11" db="EMBL/GenBank/DDBJ databases">
        <title>Bacillus caseinolyticus sp nov.</title>
        <authorList>
            <person name="Dastager S.G."/>
            <person name="Mawlankar R."/>
        </authorList>
    </citation>
    <scope>NUCLEOTIDE SEQUENCE [LARGE SCALE GENOMIC DNA]</scope>
    <source>
        <strain evidence="1 2">SGD-V-76</strain>
    </source>
</reference>